<organism evidence="11">
    <name type="scientific">Candidatus Kentrum sp. LFY</name>
    <dbReference type="NCBI Taxonomy" id="2126342"/>
    <lineage>
        <taxon>Bacteria</taxon>
        <taxon>Pseudomonadati</taxon>
        <taxon>Pseudomonadota</taxon>
        <taxon>Gammaproteobacteria</taxon>
        <taxon>Candidatus Kentrum</taxon>
    </lineage>
</organism>
<dbReference type="PANTHER" id="PTHR43034">
    <property type="entry name" value="ION-TRANSLOCATING OXIDOREDUCTASE COMPLEX SUBUNIT C"/>
    <property type="match status" value="1"/>
</dbReference>
<dbReference type="InterPro" id="IPR010208">
    <property type="entry name" value="Ion_transpt_RnfC/RsxC"/>
</dbReference>
<dbReference type="InterPro" id="IPR017896">
    <property type="entry name" value="4Fe4S_Fe-S-bd"/>
</dbReference>
<evidence type="ECO:0000256" key="1">
    <source>
        <dbReference type="ARBA" id="ARBA00022448"/>
    </source>
</evidence>
<feature type="binding site" evidence="8">
    <location>
        <position position="404"/>
    </location>
    <ligand>
        <name>[4Fe-4S] cluster</name>
        <dbReference type="ChEBI" id="CHEBI:49883"/>
        <label>1</label>
    </ligand>
</feature>
<dbReference type="Pfam" id="PF13375">
    <property type="entry name" value="RnfC_N"/>
    <property type="match status" value="1"/>
</dbReference>
<keyword evidence="1 8" id="KW-0813">Transport</keyword>
<keyword evidence="8" id="KW-1003">Cell membrane</keyword>
<dbReference type="SUPFAM" id="SSF46548">
    <property type="entry name" value="alpha-helical ferredoxin"/>
    <property type="match status" value="1"/>
</dbReference>
<dbReference type="InterPro" id="IPR037225">
    <property type="entry name" value="Nuo51_FMN-bd_sf"/>
</dbReference>
<feature type="binding site" evidence="8">
    <location>
        <position position="407"/>
    </location>
    <ligand>
        <name>[4Fe-4S] cluster</name>
        <dbReference type="ChEBI" id="CHEBI:49883"/>
        <label>1</label>
    </ligand>
</feature>
<feature type="binding site" evidence="8">
    <location>
        <position position="454"/>
    </location>
    <ligand>
        <name>[4Fe-4S] cluster</name>
        <dbReference type="ChEBI" id="CHEBI:49883"/>
        <label>1</label>
    </ligand>
</feature>
<dbReference type="Pfam" id="PF12838">
    <property type="entry name" value="Fer4_7"/>
    <property type="match status" value="1"/>
</dbReference>
<dbReference type="GO" id="GO:0005886">
    <property type="term" value="C:plasma membrane"/>
    <property type="evidence" value="ECO:0007669"/>
    <property type="project" value="UniProtKB-SubCell"/>
</dbReference>
<dbReference type="NCBIfam" id="NF003454">
    <property type="entry name" value="PRK05035.1"/>
    <property type="match status" value="1"/>
</dbReference>
<comment type="cofactor">
    <cofactor evidence="8">
        <name>[4Fe-4S] cluster</name>
        <dbReference type="ChEBI" id="CHEBI:49883"/>
    </cofactor>
    <text evidence="8">Binds 2 [4Fe-4S] clusters per subunit.</text>
</comment>
<keyword evidence="3 8" id="KW-0479">Metal-binding</keyword>
<evidence type="ECO:0000256" key="4">
    <source>
        <dbReference type="ARBA" id="ARBA00022737"/>
    </source>
</evidence>
<keyword evidence="5 8" id="KW-0249">Electron transport</keyword>
<dbReference type="Pfam" id="PF01512">
    <property type="entry name" value="Complex1_51K"/>
    <property type="match status" value="1"/>
</dbReference>
<evidence type="ECO:0000256" key="8">
    <source>
        <dbReference type="HAMAP-Rule" id="MF_00461"/>
    </source>
</evidence>
<keyword evidence="6 8" id="KW-0408">Iron</keyword>
<keyword evidence="7 8" id="KW-0411">Iron-sulfur</keyword>
<dbReference type="AlphaFoldDB" id="A0A450V281"/>
<dbReference type="InterPro" id="IPR019554">
    <property type="entry name" value="Soluble_ligand-bd"/>
</dbReference>
<feature type="binding site" evidence="8">
    <location>
        <position position="414"/>
    </location>
    <ligand>
        <name>[4Fe-4S] cluster</name>
        <dbReference type="ChEBI" id="CHEBI:49883"/>
        <label>2</label>
    </ligand>
</feature>
<dbReference type="InterPro" id="IPR011538">
    <property type="entry name" value="Nuo51_FMN-bd"/>
</dbReference>
<keyword evidence="2 8" id="KW-0004">4Fe-4S</keyword>
<dbReference type="EC" id="7.-.-.-" evidence="8"/>
<comment type="similarity">
    <text evidence="8">Belongs to the 4Fe4S bacterial-type ferredoxin family. RnfC subfamily.</text>
</comment>
<gene>
    <name evidence="8" type="primary">rnfC</name>
    <name evidence="11" type="ORF">BECKLFY1418A_GA0070994_10908</name>
    <name evidence="10" type="ORF">BECKLFY1418B_GA0070995_10838</name>
</gene>
<dbReference type="InterPro" id="IPR017900">
    <property type="entry name" value="4Fe4S_Fe_S_CS"/>
</dbReference>
<dbReference type="PROSITE" id="PS00198">
    <property type="entry name" value="4FE4S_FER_1"/>
    <property type="match status" value="2"/>
</dbReference>
<dbReference type="GO" id="GO:0051539">
    <property type="term" value="F:4 iron, 4 sulfur cluster binding"/>
    <property type="evidence" value="ECO:0007669"/>
    <property type="project" value="UniProtKB-KW"/>
</dbReference>
<comment type="function">
    <text evidence="8">Part of a membrane-bound complex that couples electron transfer with translocation of ions across the membrane.</text>
</comment>
<evidence type="ECO:0000259" key="9">
    <source>
        <dbReference type="PROSITE" id="PS51379"/>
    </source>
</evidence>
<keyword evidence="4 8" id="KW-0677">Repeat</keyword>
<keyword evidence="8" id="KW-0997">Cell inner membrane</keyword>
<evidence type="ECO:0000256" key="7">
    <source>
        <dbReference type="ARBA" id="ARBA00023014"/>
    </source>
</evidence>
<feature type="domain" description="4Fe-4S ferredoxin-type" evidence="9">
    <location>
        <begin position="435"/>
        <end position="464"/>
    </location>
</feature>
<keyword evidence="8" id="KW-1278">Translocase</keyword>
<dbReference type="GO" id="GO:0046872">
    <property type="term" value="F:metal ion binding"/>
    <property type="evidence" value="ECO:0007669"/>
    <property type="project" value="UniProtKB-KW"/>
</dbReference>
<dbReference type="EMBL" id="CAADFH010000090">
    <property type="protein sequence ID" value="VFJ98902.1"/>
    <property type="molecule type" value="Genomic_DNA"/>
</dbReference>
<dbReference type="GO" id="GO:0009055">
    <property type="term" value="F:electron transfer activity"/>
    <property type="evidence" value="ECO:0007669"/>
    <property type="project" value="InterPro"/>
</dbReference>
<feature type="binding site" evidence="8">
    <location>
        <position position="450"/>
    </location>
    <ligand>
        <name>[4Fe-4S] cluster</name>
        <dbReference type="ChEBI" id="CHEBI:49883"/>
        <label>2</label>
    </ligand>
</feature>
<evidence type="ECO:0000256" key="3">
    <source>
        <dbReference type="ARBA" id="ARBA00022723"/>
    </source>
</evidence>
<name>A0A450V281_9GAMM</name>
<evidence type="ECO:0000313" key="11">
    <source>
        <dbReference type="EMBL" id="VFJ98902.1"/>
    </source>
</evidence>
<dbReference type="NCBIfam" id="TIGR01945">
    <property type="entry name" value="rnfC"/>
    <property type="match status" value="1"/>
</dbReference>
<comment type="subunit">
    <text evidence="8">The complex is composed of six subunits: RnfA, RnfB, RnfC, RnfD, RnfE and RnfG.</text>
</comment>
<dbReference type="Gene3D" id="3.40.50.11540">
    <property type="entry name" value="NADH-ubiquinone oxidoreductase 51kDa subunit"/>
    <property type="match status" value="1"/>
</dbReference>
<protein>
    <recommendedName>
        <fullName evidence="8">Ion-translocating oxidoreductase complex subunit C</fullName>
        <ecNumber evidence="8">7.-.-.-</ecNumber>
    </recommendedName>
    <alternativeName>
        <fullName evidence="8">Rnf electron transport complex subunit C</fullName>
    </alternativeName>
</protein>
<feature type="binding site" evidence="8">
    <location>
        <position position="410"/>
    </location>
    <ligand>
        <name>[4Fe-4S] cluster</name>
        <dbReference type="ChEBI" id="CHEBI:49883"/>
        <label>1</label>
    </ligand>
</feature>
<accession>A0A450V281</accession>
<dbReference type="EMBL" id="CAADFF010000083">
    <property type="protein sequence ID" value="VFJ96294.1"/>
    <property type="molecule type" value="Genomic_DNA"/>
</dbReference>
<keyword evidence="8" id="KW-0472">Membrane</keyword>
<dbReference type="HAMAP" id="MF_00461">
    <property type="entry name" value="RsxC_RnfC"/>
    <property type="match status" value="1"/>
</dbReference>
<proteinExistence type="inferred from homology"/>
<dbReference type="PROSITE" id="PS51379">
    <property type="entry name" value="4FE4S_FER_2"/>
    <property type="match status" value="1"/>
</dbReference>
<evidence type="ECO:0000256" key="2">
    <source>
        <dbReference type="ARBA" id="ARBA00022485"/>
    </source>
</evidence>
<dbReference type="Pfam" id="PF10531">
    <property type="entry name" value="SLBB"/>
    <property type="match status" value="1"/>
</dbReference>
<evidence type="ECO:0000256" key="5">
    <source>
        <dbReference type="ARBA" id="ARBA00022982"/>
    </source>
</evidence>
<reference evidence="11" key="1">
    <citation type="submission" date="2019-02" db="EMBL/GenBank/DDBJ databases">
        <authorList>
            <person name="Gruber-Vodicka R. H."/>
            <person name="Seah K. B. B."/>
        </authorList>
    </citation>
    <scope>NUCLEOTIDE SEQUENCE</scope>
    <source>
        <strain evidence="11">BECK_M6</strain>
        <strain evidence="10">BECK_M7</strain>
    </source>
</reference>
<dbReference type="GO" id="GO:0022900">
    <property type="term" value="P:electron transport chain"/>
    <property type="evidence" value="ECO:0007669"/>
    <property type="project" value="UniProtKB-UniRule"/>
</dbReference>
<feature type="binding site" evidence="8">
    <location>
        <position position="444"/>
    </location>
    <ligand>
        <name>[4Fe-4S] cluster</name>
        <dbReference type="ChEBI" id="CHEBI:49883"/>
        <label>2</label>
    </ligand>
</feature>
<feature type="binding site" evidence="8">
    <location>
        <position position="447"/>
    </location>
    <ligand>
        <name>[4Fe-4S] cluster</name>
        <dbReference type="ChEBI" id="CHEBI:49883"/>
        <label>2</label>
    </ligand>
</feature>
<dbReference type="InterPro" id="IPR026902">
    <property type="entry name" value="RnfC_N"/>
</dbReference>
<evidence type="ECO:0000256" key="6">
    <source>
        <dbReference type="ARBA" id="ARBA00023004"/>
    </source>
</evidence>
<dbReference type="PANTHER" id="PTHR43034:SF2">
    <property type="entry name" value="ION-TRANSLOCATING OXIDOREDUCTASE COMPLEX SUBUNIT C"/>
    <property type="match status" value="1"/>
</dbReference>
<comment type="subcellular location">
    <subcellularLocation>
        <location evidence="8">Cell inner membrane</location>
        <topology evidence="8">Peripheral membrane protein</topology>
    </subcellularLocation>
</comment>
<sequence length="479" mass="51611">MFFNTNFVSRIISNNLSRQNTSVSFVEGGNIFGFGKRVSSFSHGVHPSTFKSATYDKEIRRMSFAPEMILPLSQHFGVPSKPIVHEGQEVVRGQPIAAADGFMSVPLHAPATGVIKKIGLMPTARGPKTESIILKLQAGADQMVLYEVPRDISDMASDEIIRAVQSTGMVGLGGASFPTHVKMSVPSDHKVDTVMVNGCECEPYLTTDHRVMLENSLNLLMGIQLAMKAVGADRAIIGIEDNKQDAIEALRSFCADDESIAVGVMETKYPQGAEKIMIKALLNREVPSGGFPSAVGVSVYNVATLAQLGALLPRGQGLIERVVTVTGPGIEQPGNYLVALGTPLRFVLENLGYHGSANHIILGGPMMGVSVASLDVPITKGVSGVLVLNEEEEAAQIPKKVWPCIKCAECVKACPVHLNPSQLGLLAANRRYETMENHFHLNDCFECGCCSYVCPAGIPLVQYFRIAKMLNREIAKAAY</sequence>
<evidence type="ECO:0000313" key="10">
    <source>
        <dbReference type="EMBL" id="VFJ96294.1"/>
    </source>
</evidence>
<dbReference type="SUPFAM" id="SSF142019">
    <property type="entry name" value="Nqo1 FMN-binding domain-like"/>
    <property type="match status" value="1"/>
</dbReference>
<dbReference type="Gene3D" id="3.30.70.20">
    <property type="match status" value="1"/>
</dbReference>